<dbReference type="Pfam" id="PF13540">
    <property type="entry name" value="RCC1_2"/>
    <property type="match status" value="2"/>
</dbReference>
<feature type="domain" description="RCC1-like" evidence="7">
    <location>
        <begin position="314"/>
        <end position="541"/>
    </location>
</feature>
<dbReference type="SUPFAM" id="SSF50985">
    <property type="entry name" value="RCC1/BLIP-II"/>
    <property type="match status" value="2"/>
</dbReference>
<reference evidence="8" key="1">
    <citation type="submission" date="2021-01" db="EMBL/GenBank/DDBJ databases">
        <title>Modified the classification status of verrucomicrobia.</title>
        <authorList>
            <person name="Feng X."/>
        </authorList>
    </citation>
    <scope>NUCLEOTIDE SEQUENCE</scope>
    <source>
        <strain evidence="8">JCM 18052</strain>
    </source>
</reference>
<dbReference type="InterPro" id="IPR051625">
    <property type="entry name" value="Signaling_Regulatory_Domain"/>
</dbReference>
<name>A0A934R3H5_9BACT</name>
<keyword evidence="9" id="KW-1185">Reference proteome</keyword>
<keyword evidence="3" id="KW-0732">Signal</keyword>
<evidence type="ECO:0000256" key="4">
    <source>
        <dbReference type="ARBA" id="ARBA00022737"/>
    </source>
</evidence>
<dbReference type="Gene3D" id="4.10.1080.10">
    <property type="entry name" value="TSP type-3 repeat"/>
    <property type="match status" value="2"/>
</dbReference>
<dbReference type="InterPro" id="IPR011992">
    <property type="entry name" value="EF-hand-dom_pair"/>
</dbReference>
<feature type="region of interest" description="Disordered" evidence="6">
    <location>
        <begin position="1269"/>
        <end position="1380"/>
    </location>
</feature>
<dbReference type="PRINTS" id="PR00633">
    <property type="entry name" value="RCCNDNSATION"/>
</dbReference>
<accession>A0A934R3H5</accession>
<dbReference type="Gene3D" id="2.130.10.30">
    <property type="entry name" value="Regulator of chromosome condensation 1/beta-lactamase-inhibitor protein II"/>
    <property type="match status" value="4"/>
</dbReference>
<dbReference type="InterPro" id="IPR059100">
    <property type="entry name" value="TSP3_bac"/>
</dbReference>
<evidence type="ECO:0000256" key="6">
    <source>
        <dbReference type="SAM" id="MobiDB-lite"/>
    </source>
</evidence>
<keyword evidence="5" id="KW-0106">Calcium</keyword>
<dbReference type="SUPFAM" id="SSF47473">
    <property type="entry name" value="EF-hand"/>
    <property type="match status" value="1"/>
</dbReference>
<dbReference type="RefSeq" id="WP_200349508.1">
    <property type="nucleotide sequence ID" value="NZ_BAABHZ010000010.1"/>
</dbReference>
<organism evidence="8 9">
    <name type="scientific">Luteolibacter yonseiensis</name>
    <dbReference type="NCBI Taxonomy" id="1144680"/>
    <lineage>
        <taxon>Bacteria</taxon>
        <taxon>Pseudomonadati</taxon>
        <taxon>Verrucomicrobiota</taxon>
        <taxon>Verrucomicrobiia</taxon>
        <taxon>Verrucomicrobiales</taxon>
        <taxon>Verrucomicrobiaceae</taxon>
        <taxon>Luteolibacter</taxon>
    </lineage>
</organism>
<dbReference type="GO" id="GO:0005509">
    <property type="term" value="F:calcium ion binding"/>
    <property type="evidence" value="ECO:0007669"/>
    <property type="project" value="InterPro"/>
</dbReference>
<dbReference type="InterPro" id="IPR000408">
    <property type="entry name" value="Reg_chr_condens"/>
</dbReference>
<dbReference type="Pfam" id="PF25390">
    <property type="entry name" value="WD40_RLD"/>
    <property type="match status" value="2"/>
</dbReference>
<feature type="compositionally biased region" description="Basic and acidic residues" evidence="6">
    <location>
        <begin position="1180"/>
        <end position="1196"/>
    </location>
</feature>
<evidence type="ECO:0000256" key="2">
    <source>
        <dbReference type="ARBA" id="ARBA00022525"/>
    </source>
</evidence>
<feature type="domain" description="RCC1-like" evidence="7">
    <location>
        <begin position="16"/>
        <end position="256"/>
    </location>
</feature>
<evidence type="ECO:0000313" key="8">
    <source>
        <dbReference type="EMBL" id="MBK1814549.1"/>
    </source>
</evidence>
<dbReference type="PANTHER" id="PTHR22872">
    <property type="entry name" value="BTK-BINDING PROTEIN-RELATED"/>
    <property type="match status" value="1"/>
</dbReference>
<gene>
    <name evidence="8" type="ORF">JIN84_02920</name>
</gene>
<dbReference type="InterPro" id="IPR018247">
    <property type="entry name" value="EF_Hand_1_Ca_BS"/>
</dbReference>
<feature type="compositionally biased region" description="Acidic residues" evidence="6">
    <location>
        <begin position="1334"/>
        <end position="1347"/>
    </location>
</feature>
<evidence type="ECO:0000259" key="7">
    <source>
        <dbReference type="Pfam" id="PF25390"/>
    </source>
</evidence>
<feature type="region of interest" description="Disordered" evidence="6">
    <location>
        <begin position="1146"/>
        <end position="1224"/>
    </location>
</feature>
<evidence type="ECO:0000256" key="5">
    <source>
        <dbReference type="ARBA" id="ARBA00022837"/>
    </source>
</evidence>
<dbReference type="Pfam" id="PF17957">
    <property type="entry name" value="Big_7"/>
    <property type="match status" value="1"/>
</dbReference>
<dbReference type="PROSITE" id="PS50012">
    <property type="entry name" value="RCC1_3"/>
    <property type="match status" value="14"/>
</dbReference>
<keyword evidence="4" id="KW-0677">Repeat</keyword>
<dbReference type="PROSITE" id="PS00018">
    <property type="entry name" value="EF_HAND_1"/>
    <property type="match status" value="3"/>
</dbReference>
<dbReference type="InterPro" id="IPR058923">
    <property type="entry name" value="RCC1-like_dom"/>
</dbReference>
<feature type="compositionally biased region" description="Acidic residues" evidence="6">
    <location>
        <begin position="1310"/>
        <end position="1325"/>
    </location>
</feature>
<feature type="compositionally biased region" description="Low complexity" evidence="6">
    <location>
        <begin position="1295"/>
        <end position="1309"/>
    </location>
</feature>
<dbReference type="PROSITE" id="PS00626">
    <property type="entry name" value="RCC1_2"/>
    <property type="match status" value="6"/>
</dbReference>
<protein>
    <recommendedName>
        <fullName evidence="7">RCC1-like domain-containing protein</fullName>
    </recommendedName>
</protein>
<dbReference type="Pfam" id="PF18884">
    <property type="entry name" value="TSP3_bac"/>
    <property type="match status" value="4"/>
</dbReference>
<evidence type="ECO:0000256" key="1">
    <source>
        <dbReference type="ARBA" id="ARBA00004613"/>
    </source>
</evidence>
<comment type="caution">
    <text evidence="8">The sequence shown here is derived from an EMBL/GenBank/DDBJ whole genome shotgun (WGS) entry which is preliminary data.</text>
</comment>
<keyword evidence="2" id="KW-0964">Secreted</keyword>
<sequence>MSGLSAGSVLAVQPMISSGRSHSIALKSDGTVWSWGMNSYGQLGNGTQALQPAPVQVTGLTNVVSIACGSSHSLALKSDGTVWTWGWNSAGQLGDNTLTNRKTPVQVSGLTGVVSLSAGYSHSMALKSDGTVWVWGENNFSQLGDGGTTNRKTPLQVSGLTGVVSVACGAYHSLAAKSDGTVRSWGRNNYGQLGDGSTTTRTTPVTATGLSGVIKLAAGDNHVLALKSDGTVRAWGYNNRGQIGDASNTNRPTSVQVGGLTGIVSVACGGSHSMALKSDGTGWGWGMNTNGELGLGDTSGSTTPVQITGITGATMVAGGANFSQAMFPDGVVRTWGYNYNNQLGNPAVRYRTEPLQIYALTDVVSASSGMFHAVVAKSDGTAWAWGSNSSGLLGDGTVTTRMAPVQVSGLTGVQSVSTKEYHSLAVKSDGTVQAWGDNYYGQLGDGTVITRRTPVAVSGLTGVLSVACGSFHSLAVKSDGTVWGWGNNTSGELGDGSMTSKQTPVITSGLSGVKSVACGRSFSLALKSDGTVWNWGAGLSGTPVQVGGLTGVVEIACGFYHSLALKSDGTVWAWGENTRGQLGDGSGINQASPVQVSGLSGVVSIAGSERGSRASKSDGTIWAWGANEVGQAGDGTTDWEKYTPVQTTGPAGGIWTVVDGGLTSFALKEDGSLFAWGYGTEGQLANAFRTIVTNPSPLFGLNLAGPSPVVSITSPADGSEVLMGGNASVVATATITTGTIDKVYFYADGIYLGEDNSTPFTYIYTPTTWGNLDINAVAVSAAGAFSLPANIRLQTPYDSDYDSLPDWWEVANGLIVGNWDYYDDTDSDGVINYYEYLLGFDPLSASTGGIPDSTRDRDGDGMPDAWEAQNSFDWKTADGAGDFDGDGLINSAEYTEGTDPRSYDTDWDGIPDGWEVGHGLEPLEYWDAGEDPDGDGIINLLEFVLGFDPHDATTAGTNDNTKDRDGDGLPDAWEASYGQFEWNSTLEHYVWVSITDWTVADSSVDVDGDGLSNTAEYLAGTSPVDYDTDDDYLPDGWEITHAFNPKSASGVNGASGDVDGDGVTNQYEFLLNLDPRDSTTHTVNDGVRDRDGDGMPDRYEASFGTFEGGSGLGNYVFTRKLDWEVADGVLDPDLDGLNNLGEYVATTDPFDYDTDNDVLPDGWEVSKGLNAKSSTGNQGRDGDPDGDGIKNQHEYVLDLDPNDSTTNSTNDSTKDRDGDGMPDGWEAKWGIWRKNVIPYVYLSKLKWNVNDAALDADYDGLTNLQEYATTHTNPVQPDSDGDRMDDGWEYSVGFNPNLHNLNDSNPNNDPDADPDGDNLTNEEESVYGTKPFDPDSDGDGVNDDVEVEQGSNPNDPNDSDPPPGGTVAVNISFGDHSGSHSEKYRVLLQPTEGDSQVRKRTNRAYGEVQTDTVHLPKGAKYTVTLSHAGTDPEFESDDKPDYDYTLNFNGECIVLKDDQGILGGHDESDPFFAEGKTATLYVPLFEWITPKESPVTKPDDSGDGQNEFTYSTANTGVLEIELKIRVKPDGTAGLTGHDGVKFSDRCIYKLPAISGSTFEWDPLNTDGKSSVSGEHLIAKAKYTALPTDNTGFGLKQAEFECDGHADTLEKGDFEVFFPKEATNHPGVGAGVTPNWYFYWAGTAVPGYDLTSGTYSYAPGGADQYAEYNSNPSAPHYTIHGPASAGHEVYNAAGLSVDRKGIDTLAATLVHEKTHRQVDLNNLSGGTWHGMLDSDLDELPDQWETSNSSLGFDKNNDTSFPGFPYGDDEEVYCERAAYGTTGDASKDWANPGKQTKNKF</sequence>
<dbReference type="Proteomes" id="UP000600139">
    <property type="component" value="Unassembled WGS sequence"/>
</dbReference>
<proteinExistence type="predicted"/>
<feature type="compositionally biased region" description="Low complexity" evidence="6">
    <location>
        <begin position="1202"/>
        <end position="1211"/>
    </location>
</feature>
<dbReference type="EMBL" id="JAENIK010000004">
    <property type="protein sequence ID" value="MBK1814549.1"/>
    <property type="molecule type" value="Genomic_DNA"/>
</dbReference>
<dbReference type="InterPro" id="IPR028974">
    <property type="entry name" value="TSP_type-3_rpt"/>
</dbReference>
<evidence type="ECO:0000313" key="9">
    <source>
        <dbReference type="Proteomes" id="UP000600139"/>
    </source>
</evidence>
<comment type="subcellular location">
    <subcellularLocation>
        <location evidence="1">Secreted</location>
    </subcellularLocation>
</comment>
<dbReference type="InterPro" id="IPR009091">
    <property type="entry name" value="RCC1/BLIP-II"/>
</dbReference>
<evidence type="ECO:0000256" key="3">
    <source>
        <dbReference type="ARBA" id="ARBA00022729"/>
    </source>
</evidence>